<name>A0A7T5R1R2_9BACT</name>
<dbReference type="EMBL" id="CP066681">
    <property type="protein sequence ID" value="QQG35814.1"/>
    <property type="molecule type" value="Genomic_DNA"/>
</dbReference>
<dbReference type="AlphaFoldDB" id="A0A7T5R1R2"/>
<dbReference type="PANTHER" id="PTHR10655:SF17">
    <property type="entry name" value="LYSOPHOSPHOLIPASE-LIKE PROTEIN 1"/>
    <property type="match status" value="1"/>
</dbReference>
<proteinExistence type="inferred from homology"/>
<feature type="domain" description="Phospholipase/carboxylesterase/thioesterase" evidence="3">
    <location>
        <begin position="14"/>
        <end position="214"/>
    </location>
</feature>
<dbReference type="Pfam" id="PF02230">
    <property type="entry name" value="Abhydrolase_2"/>
    <property type="match status" value="1"/>
</dbReference>
<keyword evidence="2 4" id="KW-0378">Hydrolase</keyword>
<dbReference type="PANTHER" id="PTHR10655">
    <property type="entry name" value="LYSOPHOSPHOLIPASE-RELATED"/>
    <property type="match status" value="1"/>
</dbReference>
<dbReference type="SUPFAM" id="SSF53474">
    <property type="entry name" value="alpha/beta-Hydrolases"/>
    <property type="match status" value="1"/>
</dbReference>
<dbReference type="GO" id="GO:0016787">
    <property type="term" value="F:hydrolase activity"/>
    <property type="evidence" value="ECO:0007669"/>
    <property type="project" value="UniProtKB-KW"/>
</dbReference>
<gene>
    <name evidence="4" type="ORF">HYS17_09950</name>
</gene>
<dbReference type="InterPro" id="IPR003140">
    <property type="entry name" value="PLipase/COase/thioEstase"/>
</dbReference>
<evidence type="ECO:0000256" key="1">
    <source>
        <dbReference type="ARBA" id="ARBA00006499"/>
    </source>
</evidence>
<reference evidence="4 5" key="1">
    <citation type="submission" date="2020-07" db="EMBL/GenBank/DDBJ databases">
        <title>Huge and variable diversity of episymbiotic CPR bacteria and DPANN archaea in groundwater ecosystems.</title>
        <authorList>
            <person name="He C.Y."/>
            <person name="Keren R."/>
            <person name="Whittaker M."/>
            <person name="Farag I.F."/>
            <person name="Doudna J."/>
            <person name="Cate J.H.D."/>
            <person name="Banfield J.F."/>
        </authorList>
    </citation>
    <scope>NUCLEOTIDE SEQUENCE [LARGE SCALE GENOMIC DNA]</scope>
    <source>
        <strain evidence="4">NC_groundwater_70_Ag_B-0.1um_54_66</strain>
    </source>
</reference>
<dbReference type="InterPro" id="IPR050565">
    <property type="entry name" value="LYPA1-2/EST-like"/>
</dbReference>
<dbReference type="Gene3D" id="3.40.50.1820">
    <property type="entry name" value="alpha/beta hydrolase"/>
    <property type="match status" value="1"/>
</dbReference>
<evidence type="ECO:0000259" key="3">
    <source>
        <dbReference type="Pfam" id="PF02230"/>
    </source>
</evidence>
<organism evidence="4 5">
    <name type="scientific">Micavibrio aeruginosavorus</name>
    <dbReference type="NCBI Taxonomy" id="349221"/>
    <lineage>
        <taxon>Bacteria</taxon>
        <taxon>Pseudomonadati</taxon>
        <taxon>Bdellovibrionota</taxon>
        <taxon>Bdellovibrionia</taxon>
        <taxon>Bdellovibrionales</taxon>
        <taxon>Pseudobdellovibrionaceae</taxon>
        <taxon>Micavibrio</taxon>
    </lineage>
</organism>
<sequence length="216" mass="23325">MDELRTYTYGPVSGKPPASLVILLHGLGANGQDLLGLAPEYASALPDSVFVSPDAPFHCDMAPMGYQWFSLQEWTPEAILQGVRDATPILTDFIESQARKYGIPYEKVALVGFSQGTMMSLYAGPRLPGKLAGIVAYSGAFIEDADTDMAALHKPPVLLIHGMADMVVPVTAYYHARDKLESAGFPVSGGVTPMLPHSIDMRGIRDAREFLEKVLA</sequence>
<dbReference type="InterPro" id="IPR029058">
    <property type="entry name" value="AB_hydrolase_fold"/>
</dbReference>
<evidence type="ECO:0000256" key="2">
    <source>
        <dbReference type="ARBA" id="ARBA00022801"/>
    </source>
</evidence>
<accession>A0A7T5R1R2</accession>
<protein>
    <submittedName>
        <fullName evidence="4">Alpha/beta fold hydrolase</fullName>
    </submittedName>
</protein>
<comment type="similarity">
    <text evidence="1">Belongs to the AB hydrolase superfamily. AB hydrolase 2 family.</text>
</comment>
<evidence type="ECO:0000313" key="4">
    <source>
        <dbReference type="EMBL" id="QQG35814.1"/>
    </source>
</evidence>
<evidence type="ECO:0000313" key="5">
    <source>
        <dbReference type="Proteomes" id="UP000595362"/>
    </source>
</evidence>
<dbReference type="Proteomes" id="UP000595362">
    <property type="component" value="Chromosome"/>
</dbReference>